<dbReference type="Pfam" id="PF00593">
    <property type="entry name" value="TonB_dep_Rec_b-barrel"/>
    <property type="match status" value="1"/>
</dbReference>
<feature type="domain" description="TonB-dependent receptor plug" evidence="15">
    <location>
        <begin position="62"/>
        <end position="169"/>
    </location>
</feature>
<comment type="caution">
    <text evidence="16">The sequence shown here is derived from an EMBL/GenBank/DDBJ whole genome shotgun (WGS) entry which is preliminary data.</text>
</comment>
<comment type="similarity">
    <text evidence="2 11 12">Belongs to the TonB-dependent receptor family.</text>
</comment>
<name>A0A6L6QMT0_9BURK</name>
<dbReference type="Pfam" id="PF07715">
    <property type="entry name" value="Plug"/>
    <property type="match status" value="1"/>
</dbReference>
<evidence type="ECO:0000256" key="2">
    <source>
        <dbReference type="ARBA" id="ARBA00009810"/>
    </source>
</evidence>
<evidence type="ECO:0000256" key="7">
    <source>
        <dbReference type="ARBA" id="ARBA00023077"/>
    </source>
</evidence>
<dbReference type="GO" id="GO:0015344">
    <property type="term" value="F:siderophore uptake transmembrane transporter activity"/>
    <property type="evidence" value="ECO:0007669"/>
    <property type="project" value="TreeGrafter"/>
</dbReference>
<keyword evidence="17" id="KW-1185">Reference proteome</keyword>
<comment type="subcellular location">
    <subcellularLocation>
        <location evidence="1 11">Cell outer membrane</location>
        <topology evidence="1 11">Multi-pass membrane protein</topology>
    </subcellularLocation>
</comment>
<evidence type="ECO:0000256" key="5">
    <source>
        <dbReference type="ARBA" id="ARBA00022692"/>
    </source>
</evidence>
<accession>A0A6L6QMT0</accession>
<evidence type="ECO:0000256" key="8">
    <source>
        <dbReference type="ARBA" id="ARBA00023136"/>
    </source>
</evidence>
<keyword evidence="3 11" id="KW-0813">Transport</keyword>
<evidence type="ECO:0000256" key="3">
    <source>
        <dbReference type="ARBA" id="ARBA00022448"/>
    </source>
</evidence>
<evidence type="ECO:0000256" key="1">
    <source>
        <dbReference type="ARBA" id="ARBA00004571"/>
    </source>
</evidence>
<dbReference type="GO" id="GO:0044718">
    <property type="term" value="P:siderophore transmembrane transport"/>
    <property type="evidence" value="ECO:0007669"/>
    <property type="project" value="TreeGrafter"/>
</dbReference>
<dbReference type="InterPro" id="IPR000531">
    <property type="entry name" value="Beta-barrel_TonB"/>
</dbReference>
<dbReference type="SUPFAM" id="SSF56935">
    <property type="entry name" value="Porins"/>
    <property type="match status" value="1"/>
</dbReference>
<keyword evidence="7 12" id="KW-0798">TonB box</keyword>
<dbReference type="InterPro" id="IPR012910">
    <property type="entry name" value="Plug_dom"/>
</dbReference>
<evidence type="ECO:0000256" key="6">
    <source>
        <dbReference type="ARBA" id="ARBA00022729"/>
    </source>
</evidence>
<evidence type="ECO:0000259" key="14">
    <source>
        <dbReference type="Pfam" id="PF00593"/>
    </source>
</evidence>
<dbReference type="GO" id="GO:0009279">
    <property type="term" value="C:cell outer membrane"/>
    <property type="evidence" value="ECO:0007669"/>
    <property type="project" value="UniProtKB-SubCell"/>
</dbReference>
<evidence type="ECO:0000313" key="16">
    <source>
        <dbReference type="EMBL" id="MTW13649.1"/>
    </source>
</evidence>
<gene>
    <name evidence="16" type="ORF">GM658_23855</name>
</gene>
<dbReference type="RefSeq" id="WP_155456565.1">
    <property type="nucleotide sequence ID" value="NZ_WNKX01000025.1"/>
</dbReference>
<feature type="domain" description="TonB-dependent receptor-like beta-barrel" evidence="14">
    <location>
        <begin position="235"/>
        <end position="610"/>
    </location>
</feature>
<dbReference type="InterPro" id="IPR037066">
    <property type="entry name" value="Plug_dom_sf"/>
</dbReference>
<evidence type="ECO:0000256" key="12">
    <source>
        <dbReference type="RuleBase" id="RU003357"/>
    </source>
</evidence>
<dbReference type="InterPro" id="IPR039426">
    <property type="entry name" value="TonB-dep_rcpt-like"/>
</dbReference>
<dbReference type="Proteomes" id="UP000472320">
    <property type="component" value="Unassembled WGS sequence"/>
</dbReference>
<evidence type="ECO:0000256" key="9">
    <source>
        <dbReference type="ARBA" id="ARBA00023170"/>
    </source>
</evidence>
<dbReference type="PANTHER" id="PTHR30069:SF29">
    <property type="entry name" value="HEMOGLOBIN AND HEMOGLOBIN-HAPTOGLOBIN-BINDING PROTEIN 1-RELATED"/>
    <property type="match status" value="1"/>
</dbReference>
<feature type="signal peptide" evidence="13">
    <location>
        <begin position="1"/>
        <end position="26"/>
    </location>
</feature>
<evidence type="ECO:0000256" key="13">
    <source>
        <dbReference type="SAM" id="SignalP"/>
    </source>
</evidence>
<dbReference type="EMBL" id="WNKX01000025">
    <property type="protein sequence ID" value="MTW13649.1"/>
    <property type="molecule type" value="Genomic_DNA"/>
</dbReference>
<keyword evidence="8 11" id="KW-0472">Membrane</keyword>
<evidence type="ECO:0000259" key="15">
    <source>
        <dbReference type="Pfam" id="PF07715"/>
    </source>
</evidence>
<feature type="chain" id="PRO_5026989413" evidence="13">
    <location>
        <begin position="27"/>
        <end position="639"/>
    </location>
</feature>
<dbReference type="PANTHER" id="PTHR30069">
    <property type="entry name" value="TONB-DEPENDENT OUTER MEMBRANE RECEPTOR"/>
    <property type="match status" value="1"/>
</dbReference>
<proteinExistence type="inferred from homology"/>
<dbReference type="PROSITE" id="PS52016">
    <property type="entry name" value="TONB_DEPENDENT_REC_3"/>
    <property type="match status" value="1"/>
</dbReference>
<evidence type="ECO:0000256" key="11">
    <source>
        <dbReference type="PROSITE-ProRule" id="PRU01360"/>
    </source>
</evidence>
<keyword evidence="4 11" id="KW-1134">Transmembrane beta strand</keyword>
<dbReference type="OrthoDB" id="183532at2"/>
<dbReference type="Gene3D" id="2.170.130.10">
    <property type="entry name" value="TonB-dependent receptor, plug domain"/>
    <property type="match status" value="1"/>
</dbReference>
<keyword evidence="9 16" id="KW-0675">Receptor</keyword>
<keyword evidence="6 13" id="KW-0732">Signal</keyword>
<keyword evidence="10 11" id="KW-0998">Cell outer membrane</keyword>
<evidence type="ECO:0000256" key="10">
    <source>
        <dbReference type="ARBA" id="ARBA00023237"/>
    </source>
</evidence>
<evidence type="ECO:0000313" key="17">
    <source>
        <dbReference type="Proteomes" id="UP000472320"/>
    </source>
</evidence>
<dbReference type="Gene3D" id="2.40.170.20">
    <property type="entry name" value="TonB-dependent receptor, beta-barrel domain"/>
    <property type="match status" value="1"/>
</dbReference>
<sequence length="639" mass="69854">MRKAGRSLKWGLLAGCICCQTCSAAAAGDGTPVPENFANLSLEELSDVRVVSVSKREERLGDAPASVFVITSDDIRRSGARSLPEALRLAPNLHVAQAPSGGYTITARGFAGNSANKQLVMIDGRSVYTPLFSGVFWDVQQLPMESIERIEVISGPGGTLWGTNAVNGVINVITKSAAATLGGAVDLRWGQEQSGAVFMYGAPMGDGAWRAYGMDHVMPQGEKAAGTRLGDGWHTGQVGFRSDWMRGSDSMTLQGDAYRTIEGQVATTVPMPTAEMRGANLMGHWNHQMMGGASLSLQAYYDRTERDLTNLFQETLDIVDLQALYDFAPIGRHTLALGGGYRFARDRVNNVSGVAFNPERANLHWTSFFGQDTIALSEAVNLTAGLRAERNMYTGTELLPNLRLAWKATPSTFWWAEASRTVRAPSRIDRDIYINAGALGSLTGGPDFESETARVIELGLRQQFGNLASYSLTVYRATYDHLRTVKPVAPLRYEIGNGMEGDTRGVEAWGSFQAAPAWRLSAGLTMMHEDFSIKPGEADFLNRSVQGNWDPRRMARLRSSFTFGEGRDLDLTLRYVGPLRFTQVGGYTALDVNFNWRLMPRLDLTLGASNALVRQHEEFSGATRLSLGRGAYARLISRF</sequence>
<evidence type="ECO:0000256" key="4">
    <source>
        <dbReference type="ARBA" id="ARBA00022452"/>
    </source>
</evidence>
<organism evidence="16 17">
    <name type="scientific">Massilia eburnea</name>
    <dbReference type="NCBI Taxonomy" id="1776165"/>
    <lineage>
        <taxon>Bacteria</taxon>
        <taxon>Pseudomonadati</taxon>
        <taxon>Pseudomonadota</taxon>
        <taxon>Betaproteobacteria</taxon>
        <taxon>Burkholderiales</taxon>
        <taxon>Oxalobacteraceae</taxon>
        <taxon>Telluria group</taxon>
        <taxon>Massilia</taxon>
    </lineage>
</organism>
<dbReference type="InterPro" id="IPR036942">
    <property type="entry name" value="Beta-barrel_TonB_sf"/>
</dbReference>
<keyword evidence="5 11" id="KW-0812">Transmembrane</keyword>
<protein>
    <submittedName>
        <fullName evidence="16">TonB-dependent receptor</fullName>
    </submittedName>
</protein>
<dbReference type="AlphaFoldDB" id="A0A6L6QMT0"/>
<reference evidence="16 17" key="1">
    <citation type="submission" date="2019-11" db="EMBL/GenBank/DDBJ databases">
        <title>Type strains purchased from KCTC, JCM and DSMZ.</title>
        <authorList>
            <person name="Lu H."/>
        </authorList>
    </citation>
    <scope>NUCLEOTIDE SEQUENCE [LARGE SCALE GENOMIC DNA]</scope>
    <source>
        <strain evidence="16 17">JCM 31587</strain>
    </source>
</reference>